<name>A0ABS7T5H0_9GAMM</name>
<dbReference type="RefSeq" id="WP_223675387.1">
    <property type="nucleotide sequence ID" value="NZ_JAINZW010000002.1"/>
</dbReference>
<keyword evidence="2" id="KW-1185">Reference proteome</keyword>
<accession>A0ABS7T5H0</accession>
<organism evidence="1 2">
    <name type="scientific">Novilysobacter selenitireducens</name>
    <dbReference type="NCBI Taxonomy" id="2872639"/>
    <lineage>
        <taxon>Bacteria</taxon>
        <taxon>Pseudomonadati</taxon>
        <taxon>Pseudomonadota</taxon>
        <taxon>Gammaproteobacteria</taxon>
        <taxon>Lysobacterales</taxon>
        <taxon>Lysobacteraceae</taxon>
        <taxon>Novilysobacter</taxon>
    </lineage>
</organism>
<reference evidence="1 2" key="1">
    <citation type="submission" date="2021-09" db="EMBL/GenBank/DDBJ databases">
        <title>Lysobacter sp. 13A isolated from the river sediment.</title>
        <authorList>
            <person name="Liu H."/>
            <person name="Li S."/>
            <person name="Mao S."/>
        </authorList>
    </citation>
    <scope>NUCLEOTIDE SEQUENCE [LARGE SCALE GENOMIC DNA]</scope>
    <source>
        <strain evidence="1 2">13A</strain>
    </source>
</reference>
<sequence>MNAAQHFQPSDLRAPEPFETLSSYLCTWRATRGITQHKFLTQVRKLDPAAEVALAFDPDYPDRPGWAAVVSEVTGIEENILKELGQPAGPWHLSPPCRKHACLECLSVYGPPSKQARSKQWTYATYTTCHIHGLPLVEVPAVGWGWMELRAAERRKNIKLMLNPAEAGAALEVFWSRLDPQLRNAISFAEMIAWLVPSGPCGIRDVLSYLEVDEEDVWADVLVFLCSPWSHYRGAPLALRALPRTIWTQWNRNYFGNYDHPPLYEPPTLGYFCNIASPAQRRACVLSAYSVLQPERFREQVKDDLPGWRHVMRHTPRRAFKWLESQAQNWPTRWQREVTRWARDLRVS</sequence>
<proteinExistence type="predicted"/>
<evidence type="ECO:0000313" key="2">
    <source>
        <dbReference type="Proteomes" id="UP001430954"/>
    </source>
</evidence>
<dbReference type="Proteomes" id="UP001430954">
    <property type="component" value="Unassembled WGS sequence"/>
</dbReference>
<evidence type="ECO:0008006" key="3">
    <source>
        <dbReference type="Google" id="ProtNLM"/>
    </source>
</evidence>
<evidence type="ECO:0000313" key="1">
    <source>
        <dbReference type="EMBL" id="MBZ4039125.1"/>
    </source>
</evidence>
<protein>
    <recommendedName>
        <fullName evidence="3">TniQ protein</fullName>
    </recommendedName>
</protein>
<comment type="caution">
    <text evidence="1">The sequence shown here is derived from an EMBL/GenBank/DDBJ whole genome shotgun (WGS) entry which is preliminary data.</text>
</comment>
<gene>
    <name evidence="1" type="ORF">K6753_06210</name>
</gene>
<dbReference type="EMBL" id="JAINZW010000002">
    <property type="protein sequence ID" value="MBZ4039125.1"/>
    <property type="molecule type" value="Genomic_DNA"/>
</dbReference>